<evidence type="ECO:0000313" key="2">
    <source>
        <dbReference type="EMBL" id="SDN55503.1"/>
    </source>
</evidence>
<dbReference type="EMBL" id="LT629701">
    <property type="protein sequence ID" value="SDN55503.1"/>
    <property type="molecule type" value="Genomic_DNA"/>
</dbReference>
<dbReference type="Proteomes" id="UP000183376">
    <property type="component" value="Chromosome I"/>
</dbReference>
<dbReference type="Pfam" id="PF13576">
    <property type="entry name" value="Pentapeptide_3"/>
    <property type="match status" value="3"/>
</dbReference>
<accession>A0A1H0CCG6</accession>
<feature type="compositionally biased region" description="Basic and acidic residues" evidence="1">
    <location>
        <begin position="130"/>
        <end position="140"/>
    </location>
</feature>
<feature type="compositionally biased region" description="Basic and acidic residues" evidence="1">
    <location>
        <begin position="1"/>
        <end position="10"/>
    </location>
</feature>
<protein>
    <submittedName>
        <fullName evidence="2">Pentapeptide repeat-containing protein</fullName>
    </submittedName>
</protein>
<name>A0A1H0CCG6_ALLAB</name>
<organism evidence="2 3">
    <name type="scientific">Allokutzneria albata</name>
    <name type="common">Kibdelosporangium albatum</name>
    <dbReference type="NCBI Taxonomy" id="211114"/>
    <lineage>
        <taxon>Bacteria</taxon>
        <taxon>Bacillati</taxon>
        <taxon>Actinomycetota</taxon>
        <taxon>Actinomycetes</taxon>
        <taxon>Pseudonocardiales</taxon>
        <taxon>Pseudonocardiaceae</taxon>
        <taxon>Allokutzneria</taxon>
    </lineage>
</organism>
<evidence type="ECO:0000256" key="1">
    <source>
        <dbReference type="SAM" id="MobiDB-lite"/>
    </source>
</evidence>
<keyword evidence="3" id="KW-1185">Reference proteome</keyword>
<gene>
    <name evidence="2" type="ORF">SAMN04489726_7143</name>
</gene>
<proteinExistence type="predicted"/>
<dbReference type="STRING" id="211114.SAMN04489726_7143"/>
<sequence>MQQKDIDQAHQEQVAAANQAHQERVATATEADAAERRVTELYTKAVEQLGSDKAPVRLGGMYALERLAQNVPEQRQTIVNVLCAYLRMPYAPVAVSSASVHDPAPPATGEDAIPAGEQHSNLRGTAAPRQHAEHHEQERQVRLTAQRILTAHLNTGNDPEHPVETFWPDIDLDLTGATLLDFDFTGCRASNAHFTQAQFHGGAGFHEVIFDSKAGFNEALFHGDVEFNGVQFREIVEFSGVRFYCDASFHRAHFHGNVGFYGAQFRGSAGFHGVRFHGNVGFNGAQFHDRAGFYEARFDGGAVFNEARFDGDAGFHEAQSHGPVGFSGVKFHGDVGFYEAHFHGNVGFYGAQFRGSAGFHGVRFHGNVGFNGAQFHGMIGFDGVQVDKRIEFEGVRVRVDMAHSARREWPGGYVIRGAASDEETHIDGAEGTWGHLLRTDES</sequence>
<reference evidence="2 3" key="1">
    <citation type="submission" date="2016-10" db="EMBL/GenBank/DDBJ databases">
        <authorList>
            <person name="de Groot N.N."/>
        </authorList>
    </citation>
    <scope>NUCLEOTIDE SEQUENCE [LARGE SCALE GENOMIC DNA]</scope>
    <source>
        <strain evidence="2 3">DSM 44149</strain>
    </source>
</reference>
<evidence type="ECO:0000313" key="3">
    <source>
        <dbReference type="Proteomes" id="UP000183376"/>
    </source>
</evidence>
<feature type="region of interest" description="Disordered" evidence="1">
    <location>
        <begin position="1"/>
        <end position="32"/>
    </location>
</feature>
<dbReference type="AlphaFoldDB" id="A0A1H0CCG6"/>
<dbReference type="InterPro" id="IPR001646">
    <property type="entry name" value="5peptide_repeat"/>
</dbReference>
<feature type="region of interest" description="Disordered" evidence="1">
    <location>
        <begin position="97"/>
        <end position="140"/>
    </location>
</feature>
<dbReference type="Gene3D" id="2.160.20.80">
    <property type="entry name" value="E3 ubiquitin-protein ligase SopA"/>
    <property type="match status" value="1"/>
</dbReference>